<protein>
    <submittedName>
        <fullName evidence="2">Uncharacterized protein</fullName>
    </submittedName>
</protein>
<organism evidence="2 3">
    <name type="scientific">Cutibacterium porci</name>
    <dbReference type="NCBI Taxonomy" id="2605781"/>
    <lineage>
        <taxon>Bacteria</taxon>
        <taxon>Bacillati</taxon>
        <taxon>Actinomycetota</taxon>
        <taxon>Actinomycetes</taxon>
        <taxon>Propionibacteriales</taxon>
        <taxon>Propionibacteriaceae</taxon>
        <taxon>Cutibacterium</taxon>
    </lineage>
</organism>
<dbReference type="AlphaFoldDB" id="A0A7K0J4U2"/>
<comment type="caution">
    <text evidence="2">The sequence shown here is derived from an EMBL/GenBank/DDBJ whole genome shotgun (WGS) entry which is preliminary data.</text>
</comment>
<gene>
    <name evidence="2" type="ORF">FYJ43_02465</name>
</gene>
<keyword evidence="3" id="KW-1185">Reference proteome</keyword>
<dbReference type="RefSeq" id="WP_154561594.1">
    <property type="nucleotide sequence ID" value="NZ_VUMG01000001.1"/>
</dbReference>
<accession>A0A7K0J4U2</accession>
<proteinExistence type="predicted"/>
<dbReference type="EMBL" id="VUMG01000001">
    <property type="protein sequence ID" value="MSS44933.1"/>
    <property type="molecule type" value="Genomic_DNA"/>
</dbReference>
<evidence type="ECO:0000313" key="2">
    <source>
        <dbReference type="EMBL" id="MSS44933.1"/>
    </source>
</evidence>
<dbReference type="Proteomes" id="UP000466104">
    <property type="component" value="Unassembled WGS sequence"/>
</dbReference>
<feature type="region of interest" description="Disordered" evidence="1">
    <location>
        <begin position="75"/>
        <end position="103"/>
    </location>
</feature>
<evidence type="ECO:0000313" key="3">
    <source>
        <dbReference type="Proteomes" id="UP000466104"/>
    </source>
</evidence>
<reference evidence="2 3" key="1">
    <citation type="submission" date="2019-08" db="EMBL/GenBank/DDBJ databases">
        <title>In-depth cultivation of the pig gut microbiome towards novel bacterial diversity and tailored functional studies.</title>
        <authorList>
            <person name="Wylensek D."/>
            <person name="Hitch T.C.A."/>
            <person name="Clavel T."/>
        </authorList>
    </citation>
    <scope>NUCLEOTIDE SEQUENCE [LARGE SCALE GENOMIC DNA]</scope>
    <source>
        <strain evidence="2 3">WCA-380-WT-3A</strain>
    </source>
</reference>
<sequence>MVHIRGEIIHHLYKQADDLLPFCGTYPGWDPETGDFNAGHDRDTLLEFLEAGMTCCAVCLSPAALGGWTPLALDDGDDLDPPLDDEDKGFFYGDDPAAHRHDE</sequence>
<name>A0A7K0J4U2_9ACTN</name>
<evidence type="ECO:0000256" key="1">
    <source>
        <dbReference type="SAM" id="MobiDB-lite"/>
    </source>
</evidence>
<feature type="compositionally biased region" description="Acidic residues" evidence="1">
    <location>
        <begin position="75"/>
        <end position="87"/>
    </location>
</feature>